<dbReference type="Proteomes" id="UP000740754">
    <property type="component" value="Unassembled WGS sequence"/>
</dbReference>
<gene>
    <name evidence="1" type="ORF">HF203_04325</name>
</gene>
<dbReference type="EMBL" id="JAAXKX010000004">
    <property type="protein sequence ID" value="NKN32444.1"/>
    <property type="molecule type" value="Genomic_DNA"/>
</dbReference>
<reference evidence="1 2" key="1">
    <citation type="submission" date="2020-04" db="EMBL/GenBank/DDBJ databases">
        <title>Draft Whole-Genome sequence of Marichromatium bheemlicum DSM 18632, type strain.</title>
        <authorList>
            <person name="Kyndt J.A."/>
            <person name="Meyer T.E."/>
        </authorList>
    </citation>
    <scope>NUCLEOTIDE SEQUENCE [LARGE SCALE GENOMIC DNA]</scope>
    <source>
        <strain evidence="1 2">DSM 18632</strain>
    </source>
</reference>
<sequence length="418" mass="47694">MLEIHHSLLEHIVEAPNDNATQAFEAADQLATLITEPLTTLKTNRMEVEAERKSTFGRAAEASTGISSGNAKASFYFQANEGKGAKDSSNIEYLVESEEKIVFPELHRHLKRVLALAETNLVVLVDEWSSLPSDVQPYLAEFLKRGILPLNEATLKISALEYRCRFVEGGPDNYVGFELGADIATAPDLDDYFVYDRNPEHITDVYADVLYRHLASELEDGYLKEHGVSSGRQLASRLFTERATCGELARSSEGVVRDLINIFTKAFFDSHRRRRKTIDKQAVLDSARQWFEQDKAQYLDEELQNILRRIVDDVIGKRKARSFLLPRELERNPIVQRLFDARVIHHMQRGYADKDNPGVRYNIYSIDYGTYVDLLGTTKEPELELLEVVERVEPDVIVPFDDKRSIRRIILHPDVLEA</sequence>
<evidence type="ECO:0000313" key="1">
    <source>
        <dbReference type="EMBL" id="NKN32444.1"/>
    </source>
</evidence>
<name>A0ABX1I5W2_9GAMM</name>
<protein>
    <submittedName>
        <fullName evidence="1">Uncharacterized protein</fullName>
    </submittedName>
</protein>
<keyword evidence="2" id="KW-1185">Reference proteome</keyword>
<organism evidence="1 2">
    <name type="scientific">Marichromatium bheemlicum</name>
    <dbReference type="NCBI Taxonomy" id="365339"/>
    <lineage>
        <taxon>Bacteria</taxon>
        <taxon>Pseudomonadati</taxon>
        <taxon>Pseudomonadota</taxon>
        <taxon>Gammaproteobacteria</taxon>
        <taxon>Chromatiales</taxon>
        <taxon>Chromatiaceae</taxon>
        <taxon>Marichromatium</taxon>
    </lineage>
</organism>
<comment type="caution">
    <text evidence="1">The sequence shown here is derived from an EMBL/GenBank/DDBJ whole genome shotgun (WGS) entry which is preliminary data.</text>
</comment>
<evidence type="ECO:0000313" key="2">
    <source>
        <dbReference type="Proteomes" id="UP000740754"/>
    </source>
</evidence>
<proteinExistence type="predicted"/>
<accession>A0ABX1I5W2</accession>